<dbReference type="InterPro" id="IPR029490">
    <property type="entry name" value="Cytochrom_C550"/>
</dbReference>
<keyword evidence="11" id="KW-1133">Transmembrane helix</keyword>
<evidence type="ECO:0000256" key="11">
    <source>
        <dbReference type="SAM" id="Phobius"/>
    </source>
</evidence>
<feature type="domain" description="Cytochrome c" evidence="12">
    <location>
        <begin position="207"/>
        <end position="302"/>
    </location>
</feature>
<dbReference type="Gene3D" id="1.10.760.10">
    <property type="entry name" value="Cytochrome c-like domain"/>
    <property type="match status" value="2"/>
</dbReference>
<keyword evidence="6" id="KW-0732">Signal</keyword>
<keyword evidence="13" id="KW-0575">Peroxidase</keyword>
<keyword evidence="7" id="KW-0249">Electron transport</keyword>
<dbReference type="Proteomes" id="UP001597440">
    <property type="component" value="Unassembled WGS sequence"/>
</dbReference>
<dbReference type="PROSITE" id="PS51007">
    <property type="entry name" value="CYTC"/>
    <property type="match status" value="2"/>
</dbReference>
<evidence type="ECO:0000259" key="12">
    <source>
        <dbReference type="PROSITE" id="PS51007"/>
    </source>
</evidence>
<dbReference type="InterPro" id="IPR051395">
    <property type="entry name" value="Cytochrome_c_Peroxidase/MauG"/>
</dbReference>
<dbReference type="GO" id="GO:0004601">
    <property type="term" value="F:peroxidase activity"/>
    <property type="evidence" value="ECO:0007669"/>
    <property type="project" value="UniProtKB-KW"/>
</dbReference>
<evidence type="ECO:0000256" key="7">
    <source>
        <dbReference type="ARBA" id="ARBA00022982"/>
    </source>
</evidence>
<dbReference type="InterPro" id="IPR004852">
    <property type="entry name" value="Di-haem_cyt_c_peroxidsae"/>
</dbReference>
<dbReference type="SUPFAM" id="SSF46626">
    <property type="entry name" value="Cytochrome c"/>
    <property type="match status" value="2"/>
</dbReference>
<keyword evidence="11" id="KW-0472">Membrane</keyword>
<name>A0ABW5KY92_9SPHI</name>
<dbReference type="Pfam" id="PF03150">
    <property type="entry name" value="CCP_MauG"/>
    <property type="match status" value="1"/>
</dbReference>
<sequence length="312" mass="35712">MHKSNSGKLVIVSVFFVAAILIIAYQFLVNNDSPINIDSPAHFGTPINQDDITVQGASLGRQLFNDVLLSRHQQISCASCHQQTASYADLGKRFSIGDRGLPTTRNAPVLINLIWKSHYFADGRADQLEETIYNAIRDTLELNSNIDLILERVRQHPIYSKKLKTIFQVKEIEKEHVIDVLTQYLRTLNSWDSRYDRMLRGDLVFTAEEKQGQMLFESECASCHIAPFFHSNTTMVSLLNQKLQSPSLRNIHASAPYMHDGRFDGLDSLLLQHPEEFPQTFRKRALNQQERKSIITFLKTLSDEQFLNPNSY</sequence>
<dbReference type="EMBL" id="JBHULD010000004">
    <property type="protein sequence ID" value="MFD2553606.1"/>
    <property type="molecule type" value="Genomic_DNA"/>
</dbReference>
<dbReference type="Pfam" id="PF14495">
    <property type="entry name" value="Cytochrom_C550"/>
    <property type="match status" value="1"/>
</dbReference>
<evidence type="ECO:0000313" key="13">
    <source>
        <dbReference type="EMBL" id="MFD2553606.1"/>
    </source>
</evidence>
<organism evidence="13 14">
    <name type="scientific">Sphingobacterium tabacisoli</name>
    <dbReference type="NCBI Taxonomy" id="2044855"/>
    <lineage>
        <taxon>Bacteria</taxon>
        <taxon>Pseudomonadati</taxon>
        <taxon>Bacteroidota</taxon>
        <taxon>Sphingobacteriia</taxon>
        <taxon>Sphingobacteriales</taxon>
        <taxon>Sphingobacteriaceae</taxon>
        <taxon>Sphingobacterium</taxon>
    </lineage>
</organism>
<gene>
    <name evidence="13" type="ORF">ACFSQW_04335</name>
</gene>
<comment type="subcellular location">
    <subcellularLocation>
        <location evidence="1">Cell envelope</location>
    </subcellularLocation>
</comment>
<evidence type="ECO:0000256" key="2">
    <source>
        <dbReference type="ARBA" id="ARBA00022448"/>
    </source>
</evidence>
<keyword evidence="2" id="KW-0813">Transport</keyword>
<evidence type="ECO:0000256" key="3">
    <source>
        <dbReference type="ARBA" id="ARBA00022531"/>
    </source>
</evidence>
<evidence type="ECO:0000256" key="9">
    <source>
        <dbReference type="ARBA" id="ARBA00023004"/>
    </source>
</evidence>
<evidence type="ECO:0000256" key="4">
    <source>
        <dbReference type="ARBA" id="ARBA00022617"/>
    </source>
</evidence>
<keyword evidence="14" id="KW-1185">Reference proteome</keyword>
<evidence type="ECO:0000256" key="5">
    <source>
        <dbReference type="ARBA" id="ARBA00022723"/>
    </source>
</evidence>
<keyword evidence="11" id="KW-0812">Transmembrane</keyword>
<evidence type="ECO:0000256" key="10">
    <source>
        <dbReference type="PROSITE-ProRule" id="PRU00433"/>
    </source>
</evidence>
<reference evidence="14" key="1">
    <citation type="journal article" date="2019" name="Int. J. Syst. Evol. Microbiol.">
        <title>The Global Catalogue of Microorganisms (GCM) 10K type strain sequencing project: providing services to taxonomists for standard genome sequencing and annotation.</title>
        <authorList>
            <consortium name="The Broad Institute Genomics Platform"/>
            <consortium name="The Broad Institute Genome Sequencing Center for Infectious Disease"/>
            <person name="Wu L."/>
            <person name="Ma J."/>
        </authorList>
    </citation>
    <scope>NUCLEOTIDE SEQUENCE [LARGE SCALE GENOMIC DNA]</scope>
    <source>
        <strain evidence="14">KCTC 52298</strain>
    </source>
</reference>
<evidence type="ECO:0000256" key="1">
    <source>
        <dbReference type="ARBA" id="ARBA00004196"/>
    </source>
</evidence>
<feature type="domain" description="Cytochrome c" evidence="12">
    <location>
        <begin position="55"/>
        <end position="189"/>
    </location>
</feature>
<dbReference type="RefSeq" id="WP_210355046.1">
    <property type="nucleotide sequence ID" value="NZ_JAEQMU010000004.1"/>
</dbReference>
<comment type="caution">
    <text evidence="13">The sequence shown here is derived from an EMBL/GenBank/DDBJ whole genome shotgun (WGS) entry which is preliminary data.</text>
</comment>
<keyword evidence="3" id="KW-0602">Photosynthesis</keyword>
<feature type="transmembrane region" description="Helical" evidence="11">
    <location>
        <begin position="9"/>
        <end position="28"/>
    </location>
</feature>
<evidence type="ECO:0000313" key="14">
    <source>
        <dbReference type="Proteomes" id="UP001597440"/>
    </source>
</evidence>
<keyword evidence="4 10" id="KW-0349">Heme</keyword>
<proteinExistence type="predicted"/>
<evidence type="ECO:0000256" key="8">
    <source>
        <dbReference type="ARBA" id="ARBA00023002"/>
    </source>
</evidence>
<dbReference type="InterPro" id="IPR036909">
    <property type="entry name" value="Cyt_c-like_dom_sf"/>
</dbReference>
<accession>A0ABW5KY92</accession>
<keyword evidence="9 10" id="KW-0408">Iron</keyword>
<keyword evidence="5 10" id="KW-0479">Metal-binding</keyword>
<dbReference type="PANTHER" id="PTHR30600">
    <property type="entry name" value="CYTOCHROME C PEROXIDASE-RELATED"/>
    <property type="match status" value="1"/>
</dbReference>
<dbReference type="InterPro" id="IPR009056">
    <property type="entry name" value="Cyt_c-like_dom"/>
</dbReference>
<protein>
    <submittedName>
        <fullName evidence="13">Cytochrome-c peroxidase</fullName>
    </submittedName>
</protein>
<evidence type="ECO:0000256" key="6">
    <source>
        <dbReference type="ARBA" id="ARBA00022729"/>
    </source>
</evidence>
<dbReference type="PANTHER" id="PTHR30600:SF10">
    <property type="entry name" value="BLL6722 PROTEIN"/>
    <property type="match status" value="1"/>
</dbReference>
<keyword evidence="8" id="KW-0560">Oxidoreductase</keyword>